<dbReference type="GO" id="GO:0015031">
    <property type="term" value="P:protein transport"/>
    <property type="evidence" value="ECO:0007669"/>
    <property type="project" value="UniProtKB-KW"/>
</dbReference>
<feature type="transmembrane region" description="Helical" evidence="10">
    <location>
        <begin position="95"/>
        <end position="113"/>
    </location>
</feature>
<evidence type="ECO:0000313" key="12">
    <source>
        <dbReference type="EMBL" id="SKA66389.1"/>
    </source>
</evidence>
<organism evidence="12 13">
    <name type="scientific">Eubacterium uniforme</name>
    <dbReference type="NCBI Taxonomy" id="39495"/>
    <lineage>
        <taxon>Bacteria</taxon>
        <taxon>Bacillati</taxon>
        <taxon>Bacillota</taxon>
        <taxon>Clostridia</taxon>
        <taxon>Eubacteriales</taxon>
        <taxon>Eubacteriaceae</taxon>
        <taxon>Eubacterium</taxon>
    </lineage>
</organism>
<name>A0A1T4VN79_9FIRM</name>
<dbReference type="GO" id="GO:0047355">
    <property type="term" value="F:CDP-glycerol glycerophosphotransferase activity"/>
    <property type="evidence" value="ECO:0007669"/>
    <property type="project" value="InterPro"/>
</dbReference>
<keyword evidence="3" id="KW-1003">Cell membrane</keyword>
<dbReference type="GO" id="GO:0051205">
    <property type="term" value="P:protein insertion into membrane"/>
    <property type="evidence" value="ECO:0007669"/>
    <property type="project" value="TreeGrafter"/>
</dbReference>
<feature type="transmembrane region" description="Helical" evidence="10">
    <location>
        <begin position="243"/>
        <end position="266"/>
    </location>
</feature>
<accession>A0A1T4VN79</accession>
<dbReference type="AlphaFoldDB" id="A0A1T4VN79"/>
<keyword evidence="13" id="KW-1185">Reference proteome</keyword>
<evidence type="ECO:0000256" key="5">
    <source>
        <dbReference type="ARBA" id="ARBA00022927"/>
    </source>
</evidence>
<dbReference type="NCBIfam" id="TIGR03592">
    <property type="entry name" value="yidC_oxa1_cterm"/>
    <property type="match status" value="1"/>
</dbReference>
<dbReference type="InterPro" id="IPR028055">
    <property type="entry name" value="YidC/Oxa/ALB_C"/>
</dbReference>
<dbReference type="InterPro" id="IPR047196">
    <property type="entry name" value="YidC_ALB_C"/>
</dbReference>
<dbReference type="PANTHER" id="PTHR12428">
    <property type="entry name" value="OXA1"/>
    <property type="match status" value="1"/>
</dbReference>
<gene>
    <name evidence="12" type="ORF">SAMN02745111_01295</name>
</gene>
<dbReference type="Gene3D" id="3.40.50.12580">
    <property type="match status" value="1"/>
</dbReference>
<dbReference type="GO" id="GO:0005886">
    <property type="term" value="C:plasma membrane"/>
    <property type="evidence" value="ECO:0007669"/>
    <property type="project" value="UniProtKB-SubCell"/>
</dbReference>
<evidence type="ECO:0000313" key="13">
    <source>
        <dbReference type="Proteomes" id="UP000190814"/>
    </source>
</evidence>
<keyword evidence="7 10" id="KW-0472">Membrane</keyword>
<keyword evidence="4 9" id="KW-0812">Transmembrane</keyword>
<dbReference type="EMBL" id="FUXZ01000007">
    <property type="protein sequence ID" value="SKA66389.1"/>
    <property type="molecule type" value="Genomic_DNA"/>
</dbReference>
<comment type="similarity">
    <text evidence="9">Belongs to the OXA1/ALB3/YidC family.</text>
</comment>
<evidence type="ECO:0000256" key="10">
    <source>
        <dbReference type="SAM" id="Phobius"/>
    </source>
</evidence>
<dbReference type="InterPro" id="IPR043148">
    <property type="entry name" value="TagF_C"/>
</dbReference>
<dbReference type="RefSeq" id="WP_078766159.1">
    <property type="nucleotide sequence ID" value="NZ_FUXZ01000007.1"/>
</dbReference>
<dbReference type="Proteomes" id="UP000190814">
    <property type="component" value="Unassembled WGS sequence"/>
</dbReference>
<evidence type="ECO:0000256" key="4">
    <source>
        <dbReference type="ARBA" id="ARBA00022692"/>
    </source>
</evidence>
<evidence type="ECO:0000256" key="7">
    <source>
        <dbReference type="ARBA" id="ARBA00023136"/>
    </source>
</evidence>
<feature type="domain" description="Membrane insertase YidC/Oxa/ALB C-terminal" evidence="11">
    <location>
        <begin position="26"/>
        <end position="279"/>
    </location>
</feature>
<proteinExistence type="inferred from homology"/>
<dbReference type="Pfam" id="PF04464">
    <property type="entry name" value="Glyphos_transf"/>
    <property type="match status" value="1"/>
</dbReference>
<evidence type="ECO:0000256" key="2">
    <source>
        <dbReference type="ARBA" id="ARBA00022448"/>
    </source>
</evidence>
<dbReference type="GO" id="GO:0032977">
    <property type="term" value="F:membrane insertase activity"/>
    <property type="evidence" value="ECO:0007669"/>
    <property type="project" value="InterPro"/>
</dbReference>
<dbReference type="Pfam" id="PF02096">
    <property type="entry name" value="60KD_IMP"/>
    <property type="match status" value="1"/>
</dbReference>
<sequence length="707" mass="81646">MKFIEDVLSVPLGELMYLCYKFISNYAVAIILFTLITKIILLPVSIWLQKNSVKIVRITPEINRIKAKYFGDKETIAEKTAEVYKREKYNPFSSIIPLLVQIILLMGLVQVIYNPLTFIFKVDTKPSNEIVNTIGKIEDLNLDESSVQMQVVDAIKKKDYSEKLDKIGQKYDIEMDELTSDIKKSNMSLFGKSLALIPANSKGVTLLVPILAALAAWFLCAMQNVLNPLQAEQGNANKYGTMIFSVGLSLFLAFFVPIGVGLYWIWSNLFSVLQQVLLNIVIDPKKHIDYEALEDSKKELEELSQIGGYKKKLFEKDPYAKKEKADYKRFFSVINKHLVIYAEGNGYYKYFKDIVEYILEHSNVTIHYITSDPEDNIFNLAEQNEKIRAYYISEKKLITLMMKLECDIFLTSTPDLENFHLKRSYIQKDIEYIFTNHAMNSDNLTLRTHALDHFDTIFCTGPHVVAEQRAIEKLYNLPEKKLVETGYILLDNMKRDYDSMEKKENEVKTVLIAPSWQKDNIMDSCLDELLDSILKKGYKVIVRPHPQYVRIYKEKIANIEAKFQQKYGDKFNFEKDFSSNKTVYTADVLVTDWSSIAYEFSFTTYKPTLYINTPMKVMNPEYDKIDVVPFDIKVREELGAELDLDRVEHAGELVENLIEDTAQFHNDIAKLKEESFFGLGESAKLSGDYILSSLKEKISKKKNTKKK</sequence>
<evidence type="ECO:0000256" key="6">
    <source>
        <dbReference type="ARBA" id="ARBA00022989"/>
    </source>
</evidence>
<reference evidence="12 13" key="1">
    <citation type="submission" date="2017-02" db="EMBL/GenBank/DDBJ databases">
        <authorList>
            <person name="Peterson S.W."/>
        </authorList>
    </citation>
    <scope>NUCLEOTIDE SEQUENCE [LARGE SCALE GENOMIC DNA]</scope>
    <source>
        <strain evidence="12 13">ATCC 35992</strain>
    </source>
</reference>
<dbReference type="InterPro" id="IPR007554">
    <property type="entry name" value="Glycerophosphate_synth"/>
</dbReference>
<dbReference type="CDD" id="cd20070">
    <property type="entry name" value="5TM_YidC_Alb3"/>
    <property type="match status" value="1"/>
</dbReference>
<keyword evidence="5" id="KW-0653">Protein transport</keyword>
<feature type="transmembrane region" description="Helical" evidence="10">
    <location>
        <begin position="26"/>
        <end position="48"/>
    </location>
</feature>
<dbReference type="OrthoDB" id="9780552at2"/>
<evidence type="ECO:0000256" key="9">
    <source>
        <dbReference type="RuleBase" id="RU003945"/>
    </source>
</evidence>
<keyword evidence="8" id="KW-0143">Chaperone</keyword>
<evidence type="ECO:0000256" key="1">
    <source>
        <dbReference type="ARBA" id="ARBA00004651"/>
    </source>
</evidence>
<evidence type="ECO:0000259" key="11">
    <source>
        <dbReference type="Pfam" id="PF02096"/>
    </source>
</evidence>
<dbReference type="PANTHER" id="PTHR12428:SF65">
    <property type="entry name" value="CYTOCHROME C OXIDASE ASSEMBLY PROTEIN COX18, MITOCHONDRIAL"/>
    <property type="match status" value="1"/>
</dbReference>
<dbReference type="STRING" id="39495.SAMN02745111_01295"/>
<dbReference type="InterPro" id="IPR001708">
    <property type="entry name" value="YidC/ALB3/OXA1/COX18"/>
</dbReference>
<comment type="subcellular location">
    <subcellularLocation>
        <location evidence="1">Cell membrane</location>
        <topology evidence="1">Multi-pass membrane protein</topology>
    </subcellularLocation>
    <subcellularLocation>
        <location evidence="9">Membrane</location>
        <topology evidence="9">Multi-pass membrane protein</topology>
    </subcellularLocation>
</comment>
<keyword evidence="2" id="KW-0813">Transport</keyword>
<keyword evidence="6 10" id="KW-1133">Transmembrane helix</keyword>
<evidence type="ECO:0000256" key="3">
    <source>
        <dbReference type="ARBA" id="ARBA00022475"/>
    </source>
</evidence>
<protein>
    <submittedName>
        <fullName evidence="12">YidC/Oxa1 family membrane protein insertase</fullName>
    </submittedName>
</protein>
<feature type="transmembrane region" description="Helical" evidence="10">
    <location>
        <begin position="203"/>
        <end position="222"/>
    </location>
</feature>
<evidence type="ECO:0000256" key="8">
    <source>
        <dbReference type="ARBA" id="ARBA00023186"/>
    </source>
</evidence>